<evidence type="ECO:0000256" key="3">
    <source>
        <dbReference type="PIRSR" id="PIRSR605502-1"/>
    </source>
</evidence>
<evidence type="ECO:0000256" key="1">
    <source>
        <dbReference type="ARBA" id="ARBA00010702"/>
    </source>
</evidence>
<comment type="similarity">
    <text evidence="1">Belongs to the ADP-ribosylglycohydrolase family.</text>
</comment>
<dbReference type="AlphaFoldDB" id="A0A2G3E3V0"/>
<sequence length="319" mass="35829">MDRNICLDGIMGVVVGDALGCPVQFMDREEIRNRAIGPVAGMEGHGTYDMPAGTWTDDSSLTLALLDSIRELREIDLEDIMTRFVDWYENGEYTPFGEAFDIGNTCSFAIENFEKKHDVFTCGRTTEHSNGNGSLMRILPACIYAYTSNMSDEDAIKVIHAVSGLTHNHLRSKMACGLYYFCMKGILDSKGALKNRLQKGLDMGFAFYEKDIMDRVELAYYGRLRDLSEFHEVPESKIKSSGYVLDSLEAALWTLIKTDNFKDCLLMAVNLGDDTDTIAAIAGGLAGIYYGYDCIPEEWLSVIQRREWVESQCRMSDFS</sequence>
<keyword evidence="5" id="KW-1185">Reference proteome</keyword>
<evidence type="ECO:0000313" key="4">
    <source>
        <dbReference type="EMBL" id="PHU37934.1"/>
    </source>
</evidence>
<dbReference type="GO" id="GO:0046872">
    <property type="term" value="F:metal ion binding"/>
    <property type="evidence" value="ECO:0007669"/>
    <property type="project" value="UniProtKB-KW"/>
</dbReference>
<dbReference type="InterPro" id="IPR005502">
    <property type="entry name" value="Ribosyl_crysJ1"/>
</dbReference>
<dbReference type="PANTHER" id="PTHR16222:SF24">
    <property type="entry name" value="ADP-RIBOSYLHYDROLASE ARH3"/>
    <property type="match status" value="1"/>
</dbReference>
<feature type="binding site" evidence="3">
    <location>
        <position position="56"/>
    </location>
    <ligand>
        <name>Mg(2+)</name>
        <dbReference type="ChEBI" id="CHEBI:18420"/>
        <label>1</label>
    </ligand>
</feature>
<comment type="caution">
    <text evidence="4">The sequence shown here is derived from an EMBL/GenBank/DDBJ whole genome shotgun (WGS) entry which is preliminary data.</text>
</comment>
<dbReference type="InterPro" id="IPR050792">
    <property type="entry name" value="ADP-ribosylglycohydrolase"/>
</dbReference>
<proteinExistence type="inferred from homology"/>
<accession>A0A2G3E3V0</accession>
<keyword evidence="3" id="KW-0460">Magnesium</keyword>
<feature type="binding site" evidence="3">
    <location>
        <position position="277"/>
    </location>
    <ligand>
        <name>Mg(2+)</name>
        <dbReference type="ChEBI" id="CHEBI:18420"/>
        <label>1</label>
    </ligand>
</feature>
<dbReference type="RefSeq" id="WP_099385893.1">
    <property type="nucleotide sequence ID" value="NZ_JANSWH010000086.1"/>
</dbReference>
<comment type="cofactor">
    <cofactor evidence="3">
        <name>Mg(2+)</name>
        <dbReference type="ChEBI" id="CHEBI:18420"/>
    </cofactor>
    <text evidence="3">Binds 2 magnesium ions per subunit.</text>
</comment>
<protein>
    <submittedName>
        <fullName evidence="4">ADP-ribosylglycohydrolase</fullName>
    </submittedName>
</protein>
<dbReference type="SUPFAM" id="SSF101478">
    <property type="entry name" value="ADP-ribosylglycohydrolase"/>
    <property type="match status" value="1"/>
</dbReference>
<gene>
    <name evidence="4" type="ORF">CSX02_05315</name>
</gene>
<feature type="binding site" evidence="3">
    <location>
        <position position="57"/>
    </location>
    <ligand>
        <name>Mg(2+)</name>
        <dbReference type="ChEBI" id="CHEBI:18420"/>
        <label>1</label>
    </ligand>
</feature>
<name>A0A2G3E3V0_9FIRM</name>
<dbReference type="EMBL" id="PDYG01000022">
    <property type="protein sequence ID" value="PHU37934.1"/>
    <property type="molecule type" value="Genomic_DNA"/>
</dbReference>
<feature type="binding site" evidence="3">
    <location>
        <position position="276"/>
    </location>
    <ligand>
        <name>Mg(2+)</name>
        <dbReference type="ChEBI" id="CHEBI:18420"/>
        <label>1</label>
    </ligand>
</feature>
<dbReference type="PANTHER" id="PTHR16222">
    <property type="entry name" value="ADP-RIBOSYLGLYCOHYDROLASE"/>
    <property type="match status" value="1"/>
</dbReference>
<dbReference type="GO" id="GO:0016787">
    <property type="term" value="F:hydrolase activity"/>
    <property type="evidence" value="ECO:0007669"/>
    <property type="project" value="UniProtKB-KW"/>
</dbReference>
<reference evidence="4 5" key="1">
    <citation type="submission" date="2017-10" db="EMBL/GenBank/DDBJ databases">
        <title>Resolving the taxonomy of Roseburia spp., Eubacterium rectale and Agathobacter spp. through phylogenomic analysis.</title>
        <authorList>
            <person name="Sheridan P.O."/>
            <person name="Walker A.W."/>
            <person name="Duncan S.H."/>
            <person name="Scott K.P."/>
            <person name="Toole P.W.O."/>
            <person name="Luis P."/>
            <person name="Flint H.J."/>
        </authorList>
    </citation>
    <scope>NUCLEOTIDE SEQUENCE [LARGE SCALE GENOMIC DNA]</scope>
    <source>
        <strain evidence="4 5">JK623</strain>
    </source>
</reference>
<dbReference type="Pfam" id="PF03747">
    <property type="entry name" value="ADP_ribosyl_GH"/>
    <property type="match status" value="1"/>
</dbReference>
<evidence type="ECO:0000313" key="5">
    <source>
        <dbReference type="Proteomes" id="UP000224563"/>
    </source>
</evidence>
<keyword evidence="2 4" id="KW-0378">Hydrolase</keyword>
<organism evidence="4 5">
    <name type="scientific">Agathobacter ruminis</name>
    <dbReference type="NCBI Taxonomy" id="1712665"/>
    <lineage>
        <taxon>Bacteria</taxon>
        <taxon>Bacillati</taxon>
        <taxon>Bacillota</taxon>
        <taxon>Clostridia</taxon>
        <taxon>Lachnospirales</taxon>
        <taxon>Lachnospiraceae</taxon>
        <taxon>Agathobacter</taxon>
    </lineage>
</organism>
<dbReference type="Gene3D" id="1.10.4080.10">
    <property type="entry name" value="ADP-ribosylation/Crystallin J1"/>
    <property type="match status" value="1"/>
</dbReference>
<reference evidence="4 5" key="2">
    <citation type="submission" date="2017-10" db="EMBL/GenBank/DDBJ databases">
        <authorList>
            <person name="Banno H."/>
            <person name="Chua N.-H."/>
        </authorList>
    </citation>
    <scope>NUCLEOTIDE SEQUENCE [LARGE SCALE GENOMIC DNA]</scope>
    <source>
        <strain evidence="4 5">JK623</strain>
    </source>
</reference>
<feature type="binding site" evidence="3">
    <location>
        <position position="274"/>
    </location>
    <ligand>
        <name>Mg(2+)</name>
        <dbReference type="ChEBI" id="CHEBI:18420"/>
        <label>1</label>
    </ligand>
</feature>
<dbReference type="InterPro" id="IPR036705">
    <property type="entry name" value="Ribosyl_crysJ1_sf"/>
</dbReference>
<keyword evidence="3" id="KW-0479">Metal-binding</keyword>
<feature type="binding site" evidence="3">
    <location>
        <position position="58"/>
    </location>
    <ligand>
        <name>Mg(2+)</name>
        <dbReference type="ChEBI" id="CHEBI:18420"/>
        <label>1</label>
    </ligand>
</feature>
<dbReference type="Proteomes" id="UP000224563">
    <property type="component" value="Unassembled WGS sequence"/>
</dbReference>
<evidence type="ECO:0000256" key="2">
    <source>
        <dbReference type="ARBA" id="ARBA00022801"/>
    </source>
</evidence>